<comment type="pathway">
    <text evidence="3 8">Carbohydrate metabolism; tricarboxylic acid cycle; oxaloacetate from (S)-malate (quinone route): step 1/1.</text>
</comment>
<evidence type="ECO:0000256" key="7">
    <source>
        <dbReference type="ARBA" id="ARBA00023002"/>
    </source>
</evidence>
<dbReference type="SUPFAM" id="SSF51905">
    <property type="entry name" value="FAD/NAD(P)-binding domain"/>
    <property type="match status" value="1"/>
</dbReference>
<evidence type="ECO:0000256" key="4">
    <source>
        <dbReference type="ARBA" id="ARBA00022532"/>
    </source>
</evidence>
<dbReference type="InterPro" id="IPR036188">
    <property type="entry name" value="FAD/NAD-bd_sf"/>
</dbReference>
<keyword evidence="4 8" id="KW-0816">Tricarboxylic acid cycle</keyword>
<protein>
    <recommendedName>
        <fullName evidence="8">Probable malate:quinone oxidoreductase</fullName>
        <ecNumber evidence="8">1.1.5.4</ecNumber>
    </recommendedName>
    <alternativeName>
        <fullName evidence="8">MQO</fullName>
    </alternativeName>
    <alternativeName>
        <fullName evidence="8">Malate dehydrogenase [quinone]</fullName>
    </alternativeName>
</protein>
<dbReference type="NCBIfam" id="NF003611">
    <property type="entry name" value="PRK05257.3-2"/>
    <property type="match status" value="1"/>
</dbReference>
<dbReference type="NCBIfam" id="NF003604">
    <property type="entry name" value="PRK05257.1-3"/>
    <property type="match status" value="1"/>
</dbReference>
<evidence type="ECO:0000256" key="6">
    <source>
        <dbReference type="ARBA" id="ARBA00022827"/>
    </source>
</evidence>
<comment type="cofactor">
    <cofactor evidence="2 8">
        <name>FAD</name>
        <dbReference type="ChEBI" id="CHEBI:57692"/>
    </cofactor>
</comment>
<organism evidence="9 10">
    <name type="scientific">Virgibacillus oceani</name>
    <dbReference type="NCBI Taxonomy" id="1479511"/>
    <lineage>
        <taxon>Bacteria</taxon>
        <taxon>Bacillati</taxon>
        <taxon>Bacillota</taxon>
        <taxon>Bacilli</taxon>
        <taxon>Bacillales</taxon>
        <taxon>Bacillaceae</taxon>
        <taxon>Virgibacillus</taxon>
    </lineage>
</organism>
<evidence type="ECO:0000313" key="9">
    <source>
        <dbReference type="EMBL" id="GGG77052.1"/>
    </source>
</evidence>
<dbReference type="Proteomes" id="UP000622860">
    <property type="component" value="Unassembled WGS sequence"/>
</dbReference>
<reference evidence="9" key="2">
    <citation type="submission" date="2020-09" db="EMBL/GenBank/DDBJ databases">
        <authorList>
            <person name="Sun Q."/>
            <person name="Zhou Y."/>
        </authorList>
    </citation>
    <scope>NUCLEOTIDE SEQUENCE</scope>
    <source>
        <strain evidence="9">CGMCC 1.12754</strain>
    </source>
</reference>
<dbReference type="PANTHER" id="PTHR43104">
    <property type="entry name" value="L-2-HYDROXYGLUTARATE DEHYDROGENASE, MITOCHONDRIAL"/>
    <property type="match status" value="1"/>
</dbReference>
<reference evidence="9" key="1">
    <citation type="journal article" date="2014" name="Int. J. Syst. Evol. Microbiol.">
        <title>Complete genome sequence of Corynebacterium casei LMG S-19264T (=DSM 44701T), isolated from a smear-ripened cheese.</title>
        <authorList>
            <consortium name="US DOE Joint Genome Institute (JGI-PGF)"/>
            <person name="Walter F."/>
            <person name="Albersmeier A."/>
            <person name="Kalinowski J."/>
            <person name="Ruckert C."/>
        </authorList>
    </citation>
    <scope>NUCLEOTIDE SEQUENCE</scope>
    <source>
        <strain evidence="9">CGMCC 1.12754</strain>
    </source>
</reference>
<keyword evidence="7 8" id="KW-0560">Oxidoreductase</keyword>
<keyword evidence="10" id="KW-1185">Reference proteome</keyword>
<comment type="caution">
    <text evidence="9">The sequence shown here is derived from an EMBL/GenBank/DDBJ whole genome shotgun (WGS) entry which is preliminary data.</text>
</comment>
<dbReference type="GO" id="GO:0006099">
    <property type="term" value="P:tricarboxylic acid cycle"/>
    <property type="evidence" value="ECO:0007669"/>
    <property type="project" value="UniProtKB-UniRule"/>
</dbReference>
<evidence type="ECO:0000256" key="1">
    <source>
        <dbReference type="ARBA" id="ARBA00001139"/>
    </source>
</evidence>
<dbReference type="NCBIfam" id="NF003610">
    <property type="entry name" value="PRK05257.3-1"/>
    <property type="match status" value="1"/>
</dbReference>
<sequence length="507" mass="55926">MSNKHTTTDVILIGAGIMSATLGSFLKELAPDWRITIFEKLDKAGEESSNEWNNAGTGHSALCELNYTPEQPDGSIDITKALKINEQFQLSKQFWSYLVNSNQLDNPRDFIMPLPHMSLVHGEDNVEFLKKRVEALSDNPLFDGMEFSDDPETLKNWIPLIMNERSVDEPIAATKIDSGTDVNFGALTRKLLDHLKSQDVTINYNHTVDDIKRTEDGTWELKVRNYEEDKLEYHTAKFVFVGAGGGALPLLQKTGIPESKHIGGFPVSGLFLVCNNPEVVAEHHAKVYGKAKVGAPPMSVPHLDTRFLGDKKSLLFGPYAGFSPKFLKNGSLFDLVGSVKPNNLLTMLAAGVKNVSLTKYLIEQVLQSKEKRMEELREFVPNAKSKDWDIVVAGQRVQVIKDTEAGGKGTLQFGTEVVSGANGTIAALLGASPGASTAVHVMLEVLEKCFPQQAKEWEPKIKEIIPSYGKSLKDNPELARRIQTETAQALGLVNQQQKNADNILQEA</sequence>
<gene>
    <name evidence="8 9" type="primary">mqo</name>
    <name evidence="9" type="ORF">GCM10011398_22630</name>
</gene>
<dbReference type="NCBIfam" id="NF009875">
    <property type="entry name" value="PRK13339.1"/>
    <property type="match status" value="1"/>
</dbReference>
<dbReference type="NCBIfam" id="NF003606">
    <property type="entry name" value="PRK05257.2-1"/>
    <property type="match status" value="1"/>
</dbReference>
<dbReference type="InterPro" id="IPR006231">
    <property type="entry name" value="MQO"/>
</dbReference>
<comment type="similarity">
    <text evidence="8">Belongs to the MQO family.</text>
</comment>
<evidence type="ECO:0000256" key="2">
    <source>
        <dbReference type="ARBA" id="ARBA00001974"/>
    </source>
</evidence>
<accession>A0A917HFB0</accession>
<evidence type="ECO:0000256" key="5">
    <source>
        <dbReference type="ARBA" id="ARBA00022630"/>
    </source>
</evidence>
<dbReference type="EMBL" id="BMFR01000008">
    <property type="protein sequence ID" value="GGG77052.1"/>
    <property type="molecule type" value="Genomic_DNA"/>
</dbReference>
<dbReference type="NCBIfam" id="NF003608">
    <property type="entry name" value="PRK05257.2-4"/>
    <property type="match status" value="1"/>
</dbReference>
<evidence type="ECO:0000313" key="10">
    <source>
        <dbReference type="Proteomes" id="UP000622860"/>
    </source>
</evidence>
<proteinExistence type="inferred from homology"/>
<dbReference type="NCBIfam" id="NF003603">
    <property type="entry name" value="PRK05257.1-1"/>
    <property type="match status" value="1"/>
</dbReference>
<name>A0A917HFB0_9BACI</name>
<dbReference type="GO" id="GO:0008924">
    <property type="term" value="F:L-malate dehydrogenase (quinone) activity"/>
    <property type="evidence" value="ECO:0007669"/>
    <property type="project" value="UniProtKB-UniRule"/>
</dbReference>
<keyword evidence="5 8" id="KW-0285">Flavoprotein</keyword>
<dbReference type="NCBIfam" id="NF003605">
    <property type="entry name" value="PRK05257.1-4"/>
    <property type="match status" value="1"/>
</dbReference>
<dbReference type="Pfam" id="PF06039">
    <property type="entry name" value="Mqo"/>
    <property type="match status" value="1"/>
</dbReference>
<dbReference type="EC" id="1.1.5.4" evidence="8"/>
<dbReference type="Gene3D" id="3.30.9.10">
    <property type="entry name" value="D-Amino Acid Oxidase, subunit A, domain 2"/>
    <property type="match status" value="1"/>
</dbReference>
<dbReference type="Gene3D" id="3.50.50.60">
    <property type="entry name" value="FAD/NAD(P)-binding domain"/>
    <property type="match status" value="1"/>
</dbReference>
<dbReference type="AlphaFoldDB" id="A0A917HFB0"/>
<evidence type="ECO:0000256" key="3">
    <source>
        <dbReference type="ARBA" id="ARBA00005012"/>
    </source>
</evidence>
<dbReference type="GO" id="GO:0047545">
    <property type="term" value="F:(S)-2-hydroxyglutarate dehydrogenase activity"/>
    <property type="evidence" value="ECO:0007669"/>
    <property type="project" value="TreeGrafter"/>
</dbReference>
<keyword evidence="6 8" id="KW-0274">FAD</keyword>
<dbReference type="PANTHER" id="PTHR43104:SF2">
    <property type="entry name" value="L-2-HYDROXYGLUTARATE DEHYDROGENASE, MITOCHONDRIAL"/>
    <property type="match status" value="1"/>
</dbReference>
<dbReference type="NCBIfam" id="NF003612">
    <property type="entry name" value="PRK05257.3-3"/>
    <property type="match status" value="1"/>
</dbReference>
<comment type="catalytic activity">
    <reaction evidence="1 8">
        <text>(S)-malate + a quinone = a quinol + oxaloacetate</text>
        <dbReference type="Rhea" id="RHEA:46012"/>
        <dbReference type="ChEBI" id="CHEBI:15589"/>
        <dbReference type="ChEBI" id="CHEBI:16452"/>
        <dbReference type="ChEBI" id="CHEBI:24646"/>
        <dbReference type="ChEBI" id="CHEBI:132124"/>
        <dbReference type="EC" id="1.1.5.4"/>
    </reaction>
</comment>
<evidence type="ECO:0000256" key="8">
    <source>
        <dbReference type="HAMAP-Rule" id="MF_00212"/>
    </source>
</evidence>
<dbReference type="HAMAP" id="MF_00212">
    <property type="entry name" value="MQO"/>
    <property type="match status" value="1"/>
</dbReference>
<dbReference type="NCBIfam" id="TIGR01320">
    <property type="entry name" value="mal_quin_oxido"/>
    <property type="match status" value="1"/>
</dbReference>